<proteinExistence type="predicted"/>
<feature type="non-terminal residue" evidence="1">
    <location>
        <position position="1"/>
    </location>
</feature>
<protein>
    <submittedName>
        <fullName evidence="1">Uncharacterized protein</fullName>
    </submittedName>
</protein>
<sequence>QTLTPKNKLSPSNRCLIWINSLSFVETSKYVKFCRNDSHMRDLKWIFRESYNW</sequence>
<name>A0A0K2VBA7_LEPSM</name>
<evidence type="ECO:0000313" key="1">
    <source>
        <dbReference type="EMBL" id="CDW47575.1"/>
    </source>
</evidence>
<reference evidence="1" key="1">
    <citation type="submission" date="2014-05" db="EMBL/GenBank/DDBJ databases">
        <authorList>
            <person name="Chronopoulou M."/>
        </authorList>
    </citation>
    <scope>NUCLEOTIDE SEQUENCE</scope>
    <source>
        <tissue evidence="1">Whole organism</tissue>
    </source>
</reference>
<dbReference type="AlphaFoldDB" id="A0A0K2VBA7"/>
<dbReference type="EMBL" id="HACA01030214">
    <property type="protein sequence ID" value="CDW47575.1"/>
    <property type="molecule type" value="Transcribed_RNA"/>
</dbReference>
<accession>A0A0K2VBA7</accession>
<organism evidence="1">
    <name type="scientific">Lepeophtheirus salmonis</name>
    <name type="common">Salmon louse</name>
    <name type="synonym">Caligus salmonis</name>
    <dbReference type="NCBI Taxonomy" id="72036"/>
    <lineage>
        <taxon>Eukaryota</taxon>
        <taxon>Metazoa</taxon>
        <taxon>Ecdysozoa</taxon>
        <taxon>Arthropoda</taxon>
        <taxon>Crustacea</taxon>
        <taxon>Multicrustacea</taxon>
        <taxon>Hexanauplia</taxon>
        <taxon>Copepoda</taxon>
        <taxon>Siphonostomatoida</taxon>
        <taxon>Caligidae</taxon>
        <taxon>Lepeophtheirus</taxon>
    </lineage>
</organism>